<evidence type="ECO:0000313" key="1">
    <source>
        <dbReference type="EMBL" id="GIX97327.1"/>
    </source>
</evidence>
<protein>
    <submittedName>
        <fullName evidence="1">Uncharacterized protein</fullName>
    </submittedName>
</protein>
<comment type="caution">
    <text evidence="1">The sequence shown here is derived from an EMBL/GenBank/DDBJ whole genome shotgun (WGS) entry which is preliminary data.</text>
</comment>
<dbReference type="EMBL" id="BPLR01004764">
    <property type="protein sequence ID" value="GIX97327.1"/>
    <property type="molecule type" value="Genomic_DNA"/>
</dbReference>
<evidence type="ECO:0000313" key="2">
    <source>
        <dbReference type="Proteomes" id="UP001054945"/>
    </source>
</evidence>
<gene>
    <name evidence="1" type="ORF">CEXT_500401</name>
</gene>
<name>A0AAV4PJ05_CAEEX</name>
<reference evidence="1 2" key="1">
    <citation type="submission" date="2021-06" db="EMBL/GenBank/DDBJ databases">
        <title>Caerostris extrusa draft genome.</title>
        <authorList>
            <person name="Kono N."/>
            <person name="Arakawa K."/>
        </authorList>
    </citation>
    <scope>NUCLEOTIDE SEQUENCE [LARGE SCALE GENOMIC DNA]</scope>
</reference>
<keyword evidence="2" id="KW-1185">Reference proteome</keyword>
<sequence>MVHKFIELCLWYSRSLSCASSWLLPTPPSSDLLDGGGPVGLAAGPWGLAGKGWGAAPYGYYGNGAIAGNGILSSGWRGTWGGVAPSE</sequence>
<dbReference type="Proteomes" id="UP001054945">
    <property type="component" value="Unassembled WGS sequence"/>
</dbReference>
<proteinExistence type="predicted"/>
<accession>A0AAV4PJ05</accession>
<organism evidence="1 2">
    <name type="scientific">Caerostris extrusa</name>
    <name type="common">Bark spider</name>
    <name type="synonym">Caerostris bankana</name>
    <dbReference type="NCBI Taxonomy" id="172846"/>
    <lineage>
        <taxon>Eukaryota</taxon>
        <taxon>Metazoa</taxon>
        <taxon>Ecdysozoa</taxon>
        <taxon>Arthropoda</taxon>
        <taxon>Chelicerata</taxon>
        <taxon>Arachnida</taxon>
        <taxon>Araneae</taxon>
        <taxon>Araneomorphae</taxon>
        <taxon>Entelegynae</taxon>
        <taxon>Araneoidea</taxon>
        <taxon>Araneidae</taxon>
        <taxon>Caerostris</taxon>
    </lineage>
</organism>
<dbReference type="AlphaFoldDB" id="A0AAV4PJ05"/>